<protein>
    <submittedName>
        <fullName evidence="1">Uncharacterized protein</fullName>
    </submittedName>
</protein>
<dbReference type="EMBL" id="JAPCWZ010000009">
    <property type="protein sequence ID" value="KAK8850795.1"/>
    <property type="molecule type" value="Genomic_DNA"/>
</dbReference>
<dbReference type="Proteomes" id="UP001390339">
    <property type="component" value="Unassembled WGS sequence"/>
</dbReference>
<reference evidence="1 2" key="1">
    <citation type="journal article" date="2024" name="IMA Fungus">
        <title>Apiospora arundinis, a panoply of carbohydrate-active enzymes and secondary metabolites.</title>
        <authorList>
            <person name="Sorensen T."/>
            <person name="Petersen C."/>
            <person name="Muurmann A.T."/>
            <person name="Christiansen J.V."/>
            <person name="Brundto M.L."/>
            <person name="Overgaard C.K."/>
            <person name="Boysen A.T."/>
            <person name="Wollenberg R.D."/>
            <person name="Larsen T.O."/>
            <person name="Sorensen J.L."/>
            <person name="Nielsen K.L."/>
            <person name="Sondergaard T.E."/>
        </authorList>
    </citation>
    <scope>NUCLEOTIDE SEQUENCE [LARGE SCALE GENOMIC DNA]</scope>
    <source>
        <strain evidence="1 2">AAU 773</strain>
    </source>
</reference>
<name>A0ABR2HPH2_9PEZI</name>
<evidence type="ECO:0000313" key="1">
    <source>
        <dbReference type="EMBL" id="KAK8850795.1"/>
    </source>
</evidence>
<accession>A0ABR2HPH2</accession>
<gene>
    <name evidence="1" type="ORF">PGQ11_013274</name>
</gene>
<keyword evidence="2" id="KW-1185">Reference proteome</keyword>
<sequence>MTSNAPIPVLLCGKIPGHIKATTEILRPEFEVIETCSSLEAARTAISEMLSPSSAKSDSATKPRVVLMGGGFPQEDFLSVYDTVEGAKSVPWVRPATLKPGAEDEAAIARGPPPAEVVAGRIRKTLEERMEELRERKGQGEIWWM</sequence>
<organism evidence="1 2">
    <name type="scientific">Apiospora arundinis</name>
    <dbReference type="NCBI Taxonomy" id="335852"/>
    <lineage>
        <taxon>Eukaryota</taxon>
        <taxon>Fungi</taxon>
        <taxon>Dikarya</taxon>
        <taxon>Ascomycota</taxon>
        <taxon>Pezizomycotina</taxon>
        <taxon>Sordariomycetes</taxon>
        <taxon>Xylariomycetidae</taxon>
        <taxon>Amphisphaeriales</taxon>
        <taxon>Apiosporaceae</taxon>
        <taxon>Apiospora</taxon>
    </lineage>
</organism>
<evidence type="ECO:0000313" key="2">
    <source>
        <dbReference type="Proteomes" id="UP001390339"/>
    </source>
</evidence>
<proteinExistence type="predicted"/>
<comment type="caution">
    <text evidence="1">The sequence shown here is derived from an EMBL/GenBank/DDBJ whole genome shotgun (WGS) entry which is preliminary data.</text>
</comment>